<dbReference type="Proteomes" id="UP000620124">
    <property type="component" value="Unassembled WGS sequence"/>
</dbReference>
<evidence type="ECO:0000313" key="3">
    <source>
        <dbReference type="Proteomes" id="UP000620124"/>
    </source>
</evidence>
<evidence type="ECO:0000259" key="1">
    <source>
        <dbReference type="PROSITE" id="PS50097"/>
    </source>
</evidence>
<dbReference type="PROSITE" id="PS50097">
    <property type="entry name" value="BTB"/>
    <property type="match status" value="1"/>
</dbReference>
<reference evidence="2" key="1">
    <citation type="submission" date="2020-05" db="EMBL/GenBank/DDBJ databases">
        <title>Mycena genomes resolve the evolution of fungal bioluminescence.</title>
        <authorList>
            <person name="Tsai I.J."/>
        </authorList>
    </citation>
    <scope>NUCLEOTIDE SEQUENCE</scope>
    <source>
        <strain evidence="2">CCC161011</strain>
    </source>
</reference>
<proteinExistence type="predicted"/>
<dbReference type="OrthoDB" id="3184970at2759"/>
<dbReference type="Pfam" id="PF00651">
    <property type="entry name" value="BTB"/>
    <property type="match status" value="1"/>
</dbReference>
<name>A0A8H6YRD3_9AGAR</name>
<dbReference type="InterPro" id="IPR000210">
    <property type="entry name" value="BTB/POZ_dom"/>
</dbReference>
<comment type="caution">
    <text evidence="2">The sequence shown here is derived from an EMBL/GenBank/DDBJ whole genome shotgun (WGS) entry which is preliminary data.</text>
</comment>
<evidence type="ECO:0000313" key="2">
    <source>
        <dbReference type="EMBL" id="KAF7362555.1"/>
    </source>
</evidence>
<gene>
    <name evidence="2" type="ORF">MVEN_00603700</name>
</gene>
<feature type="domain" description="BTB" evidence="1">
    <location>
        <begin position="17"/>
        <end position="77"/>
    </location>
</feature>
<dbReference type="SUPFAM" id="SSF54695">
    <property type="entry name" value="POZ domain"/>
    <property type="match status" value="1"/>
</dbReference>
<protein>
    <recommendedName>
        <fullName evidence="1">BTB domain-containing protein</fullName>
    </recommendedName>
</protein>
<dbReference type="EMBL" id="JACAZI010000004">
    <property type="protein sequence ID" value="KAF7362555.1"/>
    <property type="molecule type" value="Genomic_DNA"/>
</dbReference>
<sequence>MDPPTPRSSERFCAPDADIAISSSDGVTFKVHRKHLEVHSDVFADAADATLPDNGPDEVVQLSENSAVLDLLFQYMYRQPQPDLSSVDFLTFAGLAEAVEKYVVYSALPAVAIQMKASVANHPLQVLDYAARHNHKDLANEAARLSLGLPWAEAVSVLAPDTLVGWATFYDKWHTSARSLLSLFITAHHYNNNNLAVLVACVRDPKLCFTHRQTLEGMAPGSGSPENIQWCTNVLKYLFDGRFLG</sequence>
<organism evidence="2 3">
    <name type="scientific">Mycena venus</name>
    <dbReference type="NCBI Taxonomy" id="2733690"/>
    <lineage>
        <taxon>Eukaryota</taxon>
        <taxon>Fungi</taxon>
        <taxon>Dikarya</taxon>
        <taxon>Basidiomycota</taxon>
        <taxon>Agaricomycotina</taxon>
        <taxon>Agaricomycetes</taxon>
        <taxon>Agaricomycetidae</taxon>
        <taxon>Agaricales</taxon>
        <taxon>Marasmiineae</taxon>
        <taxon>Mycenaceae</taxon>
        <taxon>Mycena</taxon>
    </lineage>
</organism>
<accession>A0A8H6YRD3</accession>
<dbReference type="Gene3D" id="3.30.710.10">
    <property type="entry name" value="Potassium Channel Kv1.1, Chain A"/>
    <property type="match status" value="1"/>
</dbReference>
<dbReference type="InterPro" id="IPR011333">
    <property type="entry name" value="SKP1/BTB/POZ_sf"/>
</dbReference>
<dbReference type="AlphaFoldDB" id="A0A8H6YRD3"/>
<keyword evidence="3" id="KW-1185">Reference proteome</keyword>